<keyword evidence="6 13" id="KW-0378">Hydrolase</keyword>
<protein>
    <recommendedName>
        <fullName evidence="3">beta-glucosidase</fullName>
        <ecNumber evidence="3">3.2.1.21</ecNumber>
    </recommendedName>
</protein>
<evidence type="ECO:0000256" key="5">
    <source>
        <dbReference type="ARBA" id="ARBA00022737"/>
    </source>
</evidence>
<keyword evidence="14" id="KW-1185">Reference proteome</keyword>
<dbReference type="InterPro" id="IPR036962">
    <property type="entry name" value="Glyco_hydro_3_N_sf"/>
</dbReference>
<evidence type="ECO:0000313" key="13">
    <source>
        <dbReference type="EMBL" id="MBG0569142.1"/>
    </source>
</evidence>
<dbReference type="PROSITE" id="PS51318">
    <property type="entry name" value="TAT"/>
    <property type="match status" value="1"/>
</dbReference>
<dbReference type="InterPro" id="IPR051915">
    <property type="entry name" value="Cellulose_Degrad_GH3"/>
</dbReference>
<evidence type="ECO:0000259" key="12">
    <source>
        <dbReference type="Pfam" id="PF03160"/>
    </source>
</evidence>
<keyword evidence="8" id="KW-0326">Glycosidase</keyword>
<name>A0A931G3R2_9ACTN</name>
<feature type="domain" description="Glycoside hydrolase family 3 N-terminal" evidence="10">
    <location>
        <begin position="179"/>
        <end position="519"/>
    </location>
</feature>
<feature type="chain" id="PRO_5037357764" description="beta-glucosidase" evidence="9">
    <location>
        <begin position="36"/>
        <end position="882"/>
    </location>
</feature>
<dbReference type="InterPro" id="IPR001764">
    <property type="entry name" value="Glyco_hydro_3_N"/>
</dbReference>
<organism evidence="13 14">
    <name type="scientific">Actinoplanes aureus</name>
    <dbReference type="NCBI Taxonomy" id="2792083"/>
    <lineage>
        <taxon>Bacteria</taxon>
        <taxon>Bacillati</taxon>
        <taxon>Actinomycetota</taxon>
        <taxon>Actinomycetes</taxon>
        <taxon>Micromonosporales</taxon>
        <taxon>Micromonosporaceae</taxon>
        <taxon>Actinoplanes</taxon>
    </lineage>
</organism>
<dbReference type="PANTHER" id="PTHR30620:SF16">
    <property type="entry name" value="LYSOSOMAL BETA GLUCOSIDASE"/>
    <property type="match status" value="1"/>
</dbReference>
<accession>A0A931G3R2</accession>
<feature type="domain" description="Calx-beta" evidence="12">
    <location>
        <begin position="42"/>
        <end position="143"/>
    </location>
</feature>
<dbReference type="EMBL" id="JADQTO010000055">
    <property type="protein sequence ID" value="MBG0569142.1"/>
    <property type="molecule type" value="Genomic_DNA"/>
</dbReference>
<dbReference type="GO" id="GO:0008422">
    <property type="term" value="F:beta-glucosidase activity"/>
    <property type="evidence" value="ECO:0007669"/>
    <property type="project" value="UniProtKB-EC"/>
</dbReference>
<comment type="catalytic activity">
    <reaction evidence="1">
        <text>Hydrolysis of terminal, non-reducing beta-D-glucosyl residues with release of beta-D-glucose.</text>
        <dbReference type="EC" id="3.2.1.21"/>
    </reaction>
</comment>
<dbReference type="SUPFAM" id="SSF51445">
    <property type="entry name" value="(Trans)glycosidases"/>
    <property type="match status" value="1"/>
</dbReference>
<comment type="caution">
    <text evidence="13">The sequence shown here is derived from an EMBL/GenBank/DDBJ whole genome shotgun (WGS) entry which is preliminary data.</text>
</comment>
<dbReference type="GO" id="GO:0007154">
    <property type="term" value="P:cell communication"/>
    <property type="evidence" value="ECO:0007669"/>
    <property type="project" value="InterPro"/>
</dbReference>
<dbReference type="InterPro" id="IPR002772">
    <property type="entry name" value="Glyco_hydro_3_C"/>
</dbReference>
<evidence type="ECO:0000256" key="9">
    <source>
        <dbReference type="SAM" id="SignalP"/>
    </source>
</evidence>
<dbReference type="InterPro" id="IPR017853">
    <property type="entry name" value="GH"/>
</dbReference>
<evidence type="ECO:0000256" key="7">
    <source>
        <dbReference type="ARBA" id="ARBA00022837"/>
    </source>
</evidence>
<keyword evidence="7" id="KW-0106">Calcium</keyword>
<dbReference type="SUPFAM" id="SSF52279">
    <property type="entry name" value="Beta-D-glucan exohydrolase, C-terminal domain"/>
    <property type="match status" value="1"/>
</dbReference>
<feature type="signal peptide" evidence="9">
    <location>
        <begin position="1"/>
        <end position="35"/>
    </location>
</feature>
<dbReference type="Proteomes" id="UP000598146">
    <property type="component" value="Unassembled WGS sequence"/>
</dbReference>
<keyword evidence="4 9" id="KW-0732">Signal</keyword>
<dbReference type="Gene3D" id="3.40.50.1700">
    <property type="entry name" value="Glycoside hydrolase family 3 C-terminal domain"/>
    <property type="match status" value="1"/>
</dbReference>
<evidence type="ECO:0000256" key="8">
    <source>
        <dbReference type="ARBA" id="ARBA00023295"/>
    </source>
</evidence>
<evidence type="ECO:0000256" key="3">
    <source>
        <dbReference type="ARBA" id="ARBA00012744"/>
    </source>
</evidence>
<evidence type="ECO:0000259" key="10">
    <source>
        <dbReference type="Pfam" id="PF00933"/>
    </source>
</evidence>
<evidence type="ECO:0000256" key="6">
    <source>
        <dbReference type="ARBA" id="ARBA00022801"/>
    </source>
</evidence>
<dbReference type="PRINTS" id="PR00133">
    <property type="entry name" value="GLHYDRLASE3"/>
</dbReference>
<evidence type="ECO:0000256" key="1">
    <source>
        <dbReference type="ARBA" id="ARBA00000448"/>
    </source>
</evidence>
<dbReference type="Gene3D" id="2.60.40.2030">
    <property type="match status" value="1"/>
</dbReference>
<dbReference type="InterPro" id="IPR006311">
    <property type="entry name" value="TAT_signal"/>
</dbReference>
<evidence type="ECO:0000256" key="4">
    <source>
        <dbReference type="ARBA" id="ARBA00022729"/>
    </source>
</evidence>
<dbReference type="InterPro" id="IPR038081">
    <property type="entry name" value="CalX-like_sf"/>
</dbReference>
<dbReference type="GO" id="GO:0016020">
    <property type="term" value="C:membrane"/>
    <property type="evidence" value="ECO:0007669"/>
    <property type="project" value="InterPro"/>
</dbReference>
<dbReference type="Pfam" id="PF00933">
    <property type="entry name" value="Glyco_hydro_3"/>
    <property type="match status" value="1"/>
</dbReference>
<dbReference type="EC" id="3.2.1.21" evidence="3"/>
<dbReference type="Pfam" id="PF01915">
    <property type="entry name" value="Glyco_hydro_3_C"/>
    <property type="match status" value="1"/>
</dbReference>
<keyword evidence="5" id="KW-0677">Repeat</keyword>
<dbReference type="PANTHER" id="PTHR30620">
    <property type="entry name" value="PERIPLASMIC BETA-GLUCOSIDASE-RELATED"/>
    <property type="match status" value="1"/>
</dbReference>
<dbReference type="RefSeq" id="WP_196420887.1">
    <property type="nucleotide sequence ID" value="NZ_JADQTO010000055.1"/>
</dbReference>
<evidence type="ECO:0000256" key="2">
    <source>
        <dbReference type="ARBA" id="ARBA00005336"/>
    </source>
</evidence>
<reference evidence="13" key="1">
    <citation type="submission" date="2020-11" db="EMBL/GenBank/DDBJ databases">
        <title>Isolation and identification of active actinomycetes.</title>
        <authorList>
            <person name="Sun X."/>
        </authorList>
    </citation>
    <scope>NUCLEOTIDE SEQUENCE</scope>
    <source>
        <strain evidence="13">NEAU-A11</strain>
    </source>
</reference>
<dbReference type="SUPFAM" id="SSF141072">
    <property type="entry name" value="CalX-like"/>
    <property type="match status" value="1"/>
</dbReference>
<dbReference type="GO" id="GO:0009251">
    <property type="term" value="P:glucan catabolic process"/>
    <property type="evidence" value="ECO:0007669"/>
    <property type="project" value="TreeGrafter"/>
</dbReference>
<evidence type="ECO:0000259" key="11">
    <source>
        <dbReference type="Pfam" id="PF01915"/>
    </source>
</evidence>
<dbReference type="Pfam" id="PF03160">
    <property type="entry name" value="Calx-beta"/>
    <property type="match status" value="1"/>
</dbReference>
<proteinExistence type="inferred from homology"/>
<sequence length="882" mass="92195">MPSGQNLRRQLFRRAALLTSGLVAATVLPGQGALAAGNAQLVTVSTDQAYYQAGEGKSSTITLTVATGDGKPLATETTLAYRTGTGTASAGADYTAVAGTVTFAKGSHPGTGKTISVALRRDRAAETAETIPVTLTASTAGATVASAPTVVINANGLSYLDPRLSIRWRVADLISRMSLDDKVGQMTQAERAAVADEPAKVAELRLGSVLSGGGSVPAPNTLAGWVSMVNTLQRAAMSLPLQIPIIYGVDAVHGHGNVHGATVFAHNIGLGATRDPNLVERVYHATAAEVRATGIPWNFAPCVCVSRDERWGRTYESFGEDPALVSRMTTAVAGLQGRSRKQLDDPDRVLATVKHYAGDGDTRYGTGSGDYAIDQGVTVSSRAAFARTNLPPYLRGIRAGAGSVMPSFSSVDFTDDGEGNPVKMHAHRDLLTGTLKGKLGFKGFVISDWEGIHQLPDPTAPAGAAEPTAGQVRVAVNAGVDMFMEPNTAPQFEALLKAEVTAGRISMARIDDAVSRILTSKFEVGLFDQPYASTARTNVVGSAQHRAIGREAVAKSQVLLKNTGSVLPLRPDAKIYVAGRNADNIGNQAGGWTLDWQGRSGDTIPGTTILDGIRQVAPRAQLTFSADASAPITGADVGVVVVGETPYAEGYGDVGGPAWPWGTDAQQETKALTLQPSDKAAIDKVCDAVAKCVVLVVSGRPQILTDQLGKIEALVASWLPGSEGTGVADVLFGKRPFTGRLPMTWPASVDQVPTNAGDKNYQPLYPYGWGLRTGDGRDRLADAAGRRPSAAMRALLTPAHWDGATLRASTSTVRLAEHAFTTTRDATLQDELLAVLHDTAQARMTSGSGATNGAAVIADADRAHDAGRTHQAVTTLTRFIGS</sequence>
<feature type="domain" description="Glycoside hydrolase family 3 C-terminal" evidence="11">
    <location>
        <begin position="558"/>
        <end position="771"/>
    </location>
</feature>
<dbReference type="InterPro" id="IPR036881">
    <property type="entry name" value="Glyco_hydro_3_C_sf"/>
</dbReference>
<gene>
    <name evidence="13" type="ORF">I4J89_47815</name>
</gene>
<evidence type="ECO:0000313" key="14">
    <source>
        <dbReference type="Proteomes" id="UP000598146"/>
    </source>
</evidence>
<dbReference type="Gene3D" id="3.20.20.300">
    <property type="entry name" value="Glycoside hydrolase, family 3, N-terminal domain"/>
    <property type="match status" value="1"/>
</dbReference>
<dbReference type="AlphaFoldDB" id="A0A931G3R2"/>
<comment type="similarity">
    <text evidence="2">Belongs to the glycosyl hydrolase 3 family.</text>
</comment>
<dbReference type="InterPro" id="IPR003644">
    <property type="entry name" value="Calx_beta"/>
</dbReference>